<gene>
    <name evidence="1" type="ORF">C8F04DRAFT_595483</name>
</gene>
<reference evidence="1" key="1">
    <citation type="submission" date="2023-03" db="EMBL/GenBank/DDBJ databases">
        <title>Massive genome expansion in bonnet fungi (Mycena s.s.) driven by repeated elements and novel gene families across ecological guilds.</title>
        <authorList>
            <consortium name="Lawrence Berkeley National Laboratory"/>
            <person name="Harder C.B."/>
            <person name="Miyauchi S."/>
            <person name="Viragh M."/>
            <person name="Kuo A."/>
            <person name="Thoen E."/>
            <person name="Andreopoulos B."/>
            <person name="Lu D."/>
            <person name="Skrede I."/>
            <person name="Drula E."/>
            <person name="Henrissat B."/>
            <person name="Morin E."/>
            <person name="Kohler A."/>
            <person name="Barry K."/>
            <person name="LaButti K."/>
            <person name="Morin E."/>
            <person name="Salamov A."/>
            <person name="Lipzen A."/>
            <person name="Mereny Z."/>
            <person name="Hegedus B."/>
            <person name="Baldrian P."/>
            <person name="Stursova M."/>
            <person name="Weitz H."/>
            <person name="Taylor A."/>
            <person name="Grigoriev I.V."/>
            <person name="Nagy L.G."/>
            <person name="Martin F."/>
            <person name="Kauserud H."/>
        </authorList>
    </citation>
    <scope>NUCLEOTIDE SEQUENCE</scope>
    <source>
        <strain evidence="1">CBHHK200</strain>
    </source>
</reference>
<comment type="caution">
    <text evidence="1">The sequence shown here is derived from an EMBL/GenBank/DDBJ whole genome shotgun (WGS) entry which is preliminary data.</text>
</comment>
<name>A0AAD6TFI7_9AGAR</name>
<keyword evidence="2" id="KW-1185">Reference proteome</keyword>
<evidence type="ECO:0000313" key="1">
    <source>
        <dbReference type="EMBL" id="KAJ7044732.1"/>
    </source>
</evidence>
<organism evidence="1 2">
    <name type="scientific">Mycena alexandri</name>
    <dbReference type="NCBI Taxonomy" id="1745969"/>
    <lineage>
        <taxon>Eukaryota</taxon>
        <taxon>Fungi</taxon>
        <taxon>Dikarya</taxon>
        <taxon>Basidiomycota</taxon>
        <taxon>Agaricomycotina</taxon>
        <taxon>Agaricomycetes</taxon>
        <taxon>Agaricomycetidae</taxon>
        <taxon>Agaricales</taxon>
        <taxon>Marasmiineae</taxon>
        <taxon>Mycenaceae</taxon>
        <taxon>Mycena</taxon>
    </lineage>
</organism>
<dbReference type="AlphaFoldDB" id="A0AAD6TFI7"/>
<protein>
    <submittedName>
        <fullName evidence="1">Uncharacterized protein</fullName>
    </submittedName>
</protein>
<dbReference type="EMBL" id="JARJCM010000006">
    <property type="protein sequence ID" value="KAJ7044732.1"/>
    <property type="molecule type" value="Genomic_DNA"/>
</dbReference>
<dbReference type="Proteomes" id="UP001218188">
    <property type="component" value="Unassembled WGS sequence"/>
</dbReference>
<sequence>MRVNNFPGLTNTLSRHSQRMRSLEFHVDLEHLDKMNIHLFNFALLQKLSVRLLDTETEIEVHADDFIEIFKSAPLLREALLEELPPSLFTLPWQQITKFTGEYYTAALCLNALKLMSNLVECAFSVFEIDEDAFDDLQMFSHTNIQYFSIFESQSPLGWSAKLLRLVTFPALQTLKIRANDFDEVVLDSFLQRSEPPLQKISIHPLGGMKLRLSPLLTELGLTELEIYHPAVGFLPLFFDFFAGGALPRLQSLSLLGCRAEDGELTGAEVLEMAATPIFNRRKLTQCVQLQSFRVVEERTYAAYPEPILLPFRELKAAGMDVYIGTNQYRCCNLRS</sequence>
<evidence type="ECO:0000313" key="2">
    <source>
        <dbReference type="Proteomes" id="UP001218188"/>
    </source>
</evidence>
<accession>A0AAD6TFI7</accession>
<proteinExistence type="predicted"/>